<evidence type="ECO:0000256" key="3">
    <source>
        <dbReference type="ARBA" id="ARBA00022553"/>
    </source>
</evidence>
<keyword evidence="2" id="KW-0963">Cytoplasm</keyword>
<dbReference type="PROSITE" id="PS50067">
    <property type="entry name" value="KINESIN_MOTOR_2"/>
    <property type="match status" value="1"/>
</dbReference>
<sequence>MPKKDSQEKNIQVVLRCRPRNNQEIKDGSPSIIECLPNKKEVSVKHDIAEKSSITKTFGFDKVFDPKSTQLDLYRYVVCPLLEEVLLGYNCTVFAYGQTGTGKTFTMEGEKTSEGGSWDKEPQAGIIPRAMQQLFERLEAMPECEFSVRVSFLEIYNEDLFDLLGSSLDSQKLRIFEDSARKGSVFVQGLEETIVRDKNEVYEILEKGRAKRQTAATLMNAHSSRSHSLFSVTVHIKESSVTGEEMLKTGKLNLVDLAGSENVGRSGAVDKRLREAGTINQSLLTLGRVITALVERAPHIPYRESKLTRLLQDSLGGRTKTTIIATISPASCNVEETLSTLDYAHRAKNILNRPEINQKLTKKALIKEYTEEIDKLKKDLLAAREKNGIYLAIENYNDMQNKLKSQAESLGNTQDKLTHLETEFSKISELFRDRSEELSGTKEKLEKTSGELYHTRTNLKKTIEDRDGLDFVLKECSHTEENLFARSTELLGVVKNISGDNEKLHNTLERKVKVEKSNAYQKDVYRRQFSDSVRDLQQSVLNYCEDGKEKSRENLKWLEGENAKKNELVSRQREFFDSMLARRQQLISRIIDTEKAHVQSCIEWRESLSEAVATKKDEVVELFQLLTSDKWNEAINCAKESFDSSKSILEDIRTFTAQQNAEREEKTAEFWEQSRAMIEMIKEKLEEHASQQVRATQKRLEKQKETKAQFRECTEKMQDILEQSLALIKQNNETFESDWEEEVETISQINSATSSMTEDCKRAMQCRAEQDETFVGNMSSHDQKTSMGIDDGIQKISHRLDRSVALLPHIEETAVYVHNNGVHIAEEWQQSVENSLSNKITCTNQHLATQQKHTQEYSMECRSDHDTLGKNLSSDQQHCDNVITSCEESTNSTLEGLATLASVHYTKTEDIIGGMASFINVDLLEDVPSGTTPVRQQYRYPMQLPRTKDRTKLLQLFKESYEVPTTPQLDSRVRTVYEAYLETQTDEVFADEDVEVSRADMTRSIEIKLPNHSSSHDESESKENIKYIQNTKLAKQKSAEALIGNERSQSQLRVNNSSSEVIRRSKLPRSINASKSQ</sequence>
<keyword evidence="10" id="KW-0505">Motor protein</keyword>
<evidence type="ECO:0000256" key="11">
    <source>
        <dbReference type="ARBA" id="ARBA00023212"/>
    </source>
</evidence>
<feature type="region of interest" description="Disordered" evidence="15">
    <location>
        <begin position="1042"/>
        <end position="1077"/>
    </location>
</feature>
<proteinExistence type="inferred from homology"/>
<evidence type="ECO:0000256" key="5">
    <source>
        <dbReference type="ARBA" id="ARBA00022701"/>
    </source>
</evidence>
<dbReference type="GO" id="GO:0000922">
    <property type="term" value="C:spindle pole"/>
    <property type="evidence" value="ECO:0007669"/>
    <property type="project" value="UniProtKB-SubCell"/>
</dbReference>
<organism evidence="16 17">
    <name type="scientific">Paramuricea clavata</name>
    <name type="common">Red gorgonian</name>
    <name type="synonym">Violescent sea-whip</name>
    <dbReference type="NCBI Taxonomy" id="317549"/>
    <lineage>
        <taxon>Eukaryota</taxon>
        <taxon>Metazoa</taxon>
        <taxon>Cnidaria</taxon>
        <taxon>Anthozoa</taxon>
        <taxon>Octocorallia</taxon>
        <taxon>Malacalcyonacea</taxon>
        <taxon>Plexauridae</taxon>
        <taxon>Paramuricea</taxon>
    </lineage>
</organism>
<keyword evidence="17" id="KW-1185">Reference proteome</keyword>
<dbReference type="InterPro" id="IPR001752">
    <property type="entry name" value="Kinesin_motor_dom"/>
</dbReference>
<dbReference type="GO" id="GO:0005876">
    <property type="term" value="C:spindle microtubule"/>
    <property type="evidence" value="ECO:0007669"/>
    <property type="project" value="TreeGrafter"/>
</dbReference>
<dbReference type="InterPro" id="IPR027417">
    <property type="entry name" value="P-loop_NTPase"/>
</dbReference>
<dbReference type="EMBL" id="CACRXK020000221">
    <property type="protein sequence ID" value="CAB3979712.1"/>
    <property type="molecule type" value="Genomic_DNA"/>
</dbReference>
<dbReference type="FunFam" id="3.40.850.10:FF:000035">
    <property type="entry name" value="Kinesin-like protein KIF11"/>
    <property type="match status" value="1"/>
</dbReference>
<dbReference type="InterPro" id="IPR019821">
    <property type="entry name" value="Kinesin_motor_CS"/>
</dbReference>
<comment type="similarity">
    <text evidence="13">Belongs to the TRAFAC class myosin-kinesin ATPase superfamily. Kinesin family. KIN-5/BimC subfamily.</text>
</comment>
<dbReference type="GO" id="GO:0005634">
    <property type="term" value="C:nucleus"/>
    <property type="evidence" value="ECO:0007669"/>
    <property type="project" value="TreeGrafter"/>
</dbReference>
<evidence type="ECO:0000313" key="17">
    <source>
        <dbReference type="Proteomes" id="UP001152795"/>
    </source>
</evidence>
<keyword evidence="3" id="KW-0597">Phosphoprotein</keyword>
<feature type="compositionally biased region" description="Polar residues" evidence="15">
    <location>
        <begin position="1046"/>
        <end position="1060"/>
    </location>
</feature>
<dbReference type="GO" id="GO:0005524">
    <property type="term" value="F:ATP binding"/>
    <property type="evidence" value="ECO:0007669"/>
    <property type="project" value="UniProtKB-UniRule"/>
</dbReference>
<evidence type="ECO:0000256" key="14">
    <source>
        <dbReference type="SAM" id="Coils"/>
    </source>
</evidence>
<keyword evidence="8" id="KW-0067">ATP-binding</keyword>
<evidence type="ECO:0000256" key="10">
    <source>
        <dbReference type="ARBA" id="ARBA00023175"/>
    </source>
</evidence>
<evidence type="ECO:0000256" key="7">
    <source>
        <dbReference type="ARBA" id="ARBA00022776"/>
    </source>
</evidence>
<keyword evidence="11" id="KW-0206">Cytoskeleton</keyword>
<protein>
    <submittedName>
        <fullName evidence="16">Kinesin KIF11</fullName>
    </submittedName>
</protein>
<name>A0A6S7FT36_PARCT</name>
<dbReference type="GO" id="GO:0051301">
    <property type="term" value="P:cell division"/>
    <property type="evidence" value="ECO:0007669"/>
    <property type="project" value="UniProtKB-KW"/>
</dbReference>
<keyword evidence="7" id="KW-0498">Mitosis</keyword>
<evidence type="ECO:0000256" key="8">
    <source>
        <dbReference type="ARBA" id="ARBA00022840"/>
    </source>
</evidence>
<dbReference type="GO" id="GO:0008017">
    <property type="term" value="F:microtubule binding"/>
    <property type="evidence" value="ECO:0007669"/>
    <property type="project" value="InterPro"/>
</dbReference>
<dbReference type="InterPro" id="IPR025901">
    <property type="entry name" value="Kinesin-assoc_MT-bd_dom"/>
</dbReference>
<dbReference type="PANTHER" id="PTHR47970:SF12">
    <property type="entry name" value="KINESIN FAMILY MEMBER 11"/>
    <property type="match status" value="1"/>
</dbReference>
<keyword evidence="4" id="KW-0132">Cell division</keyword>
<dbReference type="GO" id="GO:0051231">
    <property type="term" value="P:spindle elongation"/>
    <property type="evidence" value="ECO:0007669"/>
    <property type="project" value="TreeGrafter"/>
</dbReference>
<feature type="coiled-coil region" evidence="14">
    <location>
        <begin position="359"/>
        <end position="413"/>
    </location>
</feature>
<dbReference type="CDD" id="cd01364">
    <property type="entry name" value="KISc_BimC_Eg5"/>
    <property type="match status" value="1"/>
</dbReference>
<dbReference type="PRINTS" id="PR00380">
    <property type="entry name" value="KINESINHEAVY"/>
</dbReference>
<dbReference type="AlphaFoldDB" id="A0A6S7FT36"/>
<comment type="caution">
    <text evidence="16">The sequence shown here is derived from an EMBL/GenBank/DDBJ whole genome shotgun (WGS) entry which is preliminary data.</text>
</comment>
<dbReference type="GO" id="GO:0072686">
    <property type="term" value="C:mitotic spindle"/>
    <property type="evidence" value="ECO:0007669"/>
    <property type="project" value="TreeGrafter"/>
</dbReference>
<dbReference type="InterPro" id="IPR036961">
    <property type="entry name" value="Kinesin_motor_dom_sf"/>
</dbReference>
<evidence type="ECO:0000313" key="16">
    <source>
        <dbReference type="EMBL" id="CAB3979712.1"/>
    </source>
</evidence>
<keyword evidence="12" id="KW-0131">Cell cycle</keyword>
<dbReference type="SUPFAM" id="SSF52540">
    <property type="entry name" value="P-loop containing nucleoside triphosphate hydrolases"/>
    <property type="match status" value="1"/>
</dbReference>
<evidence type="ECO:0000256" key="6">
    <source>
        <dbReference type="ARBA" id="ARBA00022741"/>
    </source>
</evidence>
<dbReference type="InterPro" id="IPR047241">
    <property type="entry name" value="KIF11-like_kin_motor_dom"/>
</dbReference>
<dbReference type="InterPro" id="IPR047149">
    <property type="entry name" value="KIF11-like"/>
</dbReference>
<reference evidence="16" key="1">
    <citation type="submission" date="2020-04" db="EMBL/GenBank/DDBJ databases">
        <authorList>
            <person name="Alioto T."/>
            <person name="Alioto T."/>
            <person name="Gomez Garrido J."/>
        </authorList>
    </citation>
    <scope>NUCLEOTIDE SEQUENCE</scope>
    <source>
        <strain evidence="16">A484AB</strain>
    </source>
</reference>
<dbReference type="GO" id="GO:0090307">
    <property type="term" value="P:mitotic spindle assembly"/>
    <property type="evidence" value="ECO:0007669"/>
    <property type="project" value="TreeGrafter"/>
</dbReference>
<evidence type="ECO:0000256" key="15">
    <source>
        <dbReference type="SAM" id="MobiDB-lite"/>
    </source>
</evidence>
<dbReference type="PANTHER" id="PTHR47970">
    <property type="entry name" value="KINESIN-LIKE PROTEIN KIF11"/>
    <property type="match status" value="1"/>
</dbReference>
<dbReference type="Proteomes" id="UP001152795">
    <property type="component" value="Unassembled WGS sequence"/>
</dbReference>
<dbReference type="SMART" id="SM00129">
    <property type="entry name" value="KISc"/>
    <property type="match status" value="1"/>
</dbReference>
<dbReference type="Gene3D" id="3.40.850.10">
    <property type="entry name" value="Kinesin motor domain"/>
    <property type="match status" value="1"/>
</dbReference>
<dbReference type="Pfam" id="PF00225">
    <property type="entry name" value="Kinesin"/>
    <property type="match status" value="1"/>
</dbReference>
<keyword evidence="9 14" id="KW-0175">Coiled coil</keyword>
<keyword evidence="6" id="KW-0547">Nucleotide-binding</keyword>
<gene>
    <name evidence="16" type="ORF">PACLA_8A034819</name>
</gene>
<keyword evidence="5" id="KW-0493">Microtubule</keyword>
<dbReference type="OrthoDB" id="3176171at2759"/>
<evidence type="ECO:0000256" key="4">
    <source>
        <dbReference type="ARBA" id="ARBA00022618"/>
    </source>
</evidence>
<dbReference type="GO" id="GO:0007018">
    <property type="term" value="P:microtubule-based movement"/>
    <property type="evidence" value="ECO:0007669"/>
    <property type="project" value="InterPro"/>
</dbReference>
<evidence type="ECO:0000256" key="12">
    <source>
        <dbReference type="ARBA" id="ARBA00023306"/>
    </source>
</evidence>
<dbReference type="GO" id="GO:0008574">
    <property type="term" value="F:plus-end-directed microtubule motor activity"/>
    <property type="evidence" value="ECO:0007669"/>
    <property type="project" value="TreeGrafter"/>
</dbReference>
<dbReference type="PROSITE" id="PS00411">
    <property type="entry name" value="KINESIN_MOTOR_1"/>
    <property type="match status" value="1"/>
</dbReference>
<evidence type="ECO:0000256" key="13">
    <source>
        <dbReference type="ARBA" id="ARBA00034704"/>
    </source>
</evidence>
<comment type="subcellular location">
    <subcellularLocation>
        <location evidence="1">Cytoplasm</location>
        <location evidence="1">Cytoskeleton</location>
        <location evidence="1">Spindle pole</location>
    </subcellularLocation>
</comment>
<evidence type="ECO:0000256" key="2">
    <source>
        <dbReference type="ARBA" id="ARBA00022490"/>
    </source>
</evidence>
<accession>A0A6S7FT36</accession>
<evidence type="ECO:0000256" key="1">
    <source>
        <dbReference type="ARBA" id="ARBA00004647"/>
    </source>
</evidence>
<dbReference type="Pfam" id="PF13931">
    <property type="entry name" value="Microtub_bind"/>
    <property type="match status" value="1"/>
</dbReference>
<evidence type="ECO:0000256" key="9">
    <source>
        <dbReference type="ARBA" id="ARBA00023054"/>
    </source>
</evidence>